<dbReference type="InterPro" id="IPR011701">
    <property type="entry name" value="MFS"/>
</dbReference>
<feature type="transmembrane region" description="Helical" evidence="5">
    <location>
        <begin position="167"/>
        <end position="188"/>
    </location>
</feature>
<feature type="transmembrane region" description="Helical" evidence="5">
    <location>
        <begin position="105"/>
        <end position="126"/>
    </location>
</feature>
<keyword evidence="2 5" id="KW-0812">Transmembrane</keyword>
<gene>
    <name evidence="7" type="ORF">ACFSVL_21625</name>
</gene>
<protein>
    <submittedName>
        <fullName evidence="7">MFS transporter</fullName>
    </submittedName>
</protein>
<dbReference type="Gene3D" id="1.20.1250.20">
    <property type="entry name" value="MFS general substrate transporter like domains"/>
    <property type="match status" value="1"/>
</dbReference>
<comment type="caution">
    <text evidence="7">The sequence shown here is derived from an EMBL/GenBank/DDBJ whole genome shotgun (WGS) entry which is preliminary data.</text>
</comment>
<dbReference type="InterPro" id="IPR020846">
    <property type="entry name" value="MFS_dom"/>
</dbReference>
<feature type="transmembrane region" description="Helical" evidence="5">
    <location>
        <begin position="337"/>
        <end position="356"/>
    </location>
</feature>
<evidence type="ECO:0000313" key="8">
    <source>
        <dbReference type="Proteomes" id="UP001597483"/>
    </source>
</evidence>
<feature type="transmembrane region" description="Helical" evidence="5">
    <location>
        <begin position="308"/>
        <end position="325"/>
    </location>
</feature>
<comment type="subcellular location">
    <subcellularLocation>
        <location evidence="1">Cell membrane</location>
        <topology evidence="1">Multi-pass membrane protein</topology>
    </subcellularLocation>
</comment>
<feature type="transmembrane region" description="Helical" evidence="5">
    <location>
        <begin position="268"/>
        <end position="288"/>
    </location>
</feature>
<organism evidence="7 8">
    <name type="scientific">Amycolatopsis silviterrae</name>
    <dbReference type="NCBI Taxonomy" id="1656914"/>
    <lineage>
        <taxon>Bacteria</taxon>
        <taxon>Bacillati</taxon>
        <taxon>Actinomycetota</taxon>
        <taxon>Actinomycetes</taxon>
        <taxon>Pseudonocardiales</taxon>
        <taxon>Pseudonocardiaceae</taxon>
        <taxon>Amycolatopsis</taxon>
    </lineage>
</organism>
<feature type="transmembrane region" description="Helical" evidence="5">
    <location>
        <begin position="81"/>
        <end position="99"/>
    </location>
</feature>
<dbReference type="InterPro" id="IPR036259">
    <property type="entry name" value="MFS_trans_sf"/>
</dbReference>
<dbReference type="RefSeq" id="WP_378306849.1">
    <property type="nucleotide sequence ID" value="NZ_JBHUKS010000015.1"/>
</dbReference>
<feature type="transmembrane region" description="Helical" evidence="5">
    <location>
        <begin position="138"/>
        <end position="161"/>
    </location>
</feature>
<feature type="transmembrane region" description="Helical" evidence="5">
    <location>
        <begin position="52"/>
        <end position="69"/>
    </location>
</feature>
<evidence type="ECO:0000256" key="2">
    <source>
        <dbReference type="ARBA" id="ARBA00022692"/>
    </source>
</evidence>
<keyword evidence="4 5" id="KW-0472">Membrane</keyword>
<feature type="transmembrane region" description="Helical" evidence="5">
    <location>
        <begin position="368"/>
        <end position="390"/>
    </location>
</feature>
<accession>A0ABW5HAP1</accession>
<name>A0ABW5HAP1_9PSEU</name>
<feature type="transmembrane region" description="Helical" evidence="5">
    <location>
        <begin position="229"/>
        <end position="248"/>
    </location>
</feature>
<dbReference type="PANTHER" id="PTHR23501:SF197">
    <property type="entry name" value="COMD"/>
    <property type="match status" value="1"/>
</dbReference>
<dbReference type="Proteomes" id="UP001597483">
    <property type="component" value="Unassembled WGS sequence"/>
</dbReference>
<sequence length="457" mass="46183">MTMTPALPARIGKAAVGALGLLAVSCGALESVVQPTIPLLQRELGMGPTGGALLGILLPIAGTLATPLAGRLGDRYGGKRVLVPMMIVVCVGGLMSALAPGLPVLLIGQLLQGAMVGALPLSFVIVRKYLSAGESKVAIGVVSGFFVGGGMAGTLLAGPVAEQLSRHWMFALPTFAVIAATLLVLRLVPKDPADRPDDAGFDWPGLALLSGALITFMLGLNLAPDLGPLALLGLVLLLAAFVAGWIAVERRAASPMIDLRLLARPMMWKSSVLTFLICVGTAMSIFLVTQLWSASGDGYGFAASPTEIGLFLVPGTVAATLAGPLGGGWERRSGSRAVATIGVVVMAVALIGMAAVHSAAWHLVVGKALVALANGLIVTAMTTSVATSVASTETGVATSLVLVTRVLGMATGGMLGGVLLDAGNSSESSYATGFLLAGVVTSLALLITRTMHKGAKA</sequence>
<reference evidence="8" key="1">
    <citation type="journal article" date="2019" name="Int. J. Syst. Evol. Microbiol.">
        <title>The Global Catalogue of Microorganisms (GCM) 10K type strain sequencing project: providing services to taxonomists for standard genome sequencing and annotation.</title>
        <authorList>
            <consortium name="The Broad Institute Genomics Platform"/>
            <consortium name="The Broad Institute Genome Sequencing Center for Infectious Disease"/>
            <person name="Wu L."/>
            <person name="Ma J."/>
        </authorList>
    </citation>
    <scope>NUCLEOTIDE SEQUENCE [LARGE SCALE GENOMIC DNA]</scope>
    <source>
        <strain evidence="8">CGMCC 4.7641</strain>
    </source>
</reference>
<evidence type="ECO:0000259" key="6">
    <source>
        <dbReference type="PROSITE" id="PS50850"/>
    </source>
</evidence>
<evidence type="ECO:0000313" key="7">
    <source>
        <dbReference type="EMBL" id="MFD2470000.1"/>
    </source>
</evidence>
<feature type="domain" description="Major facilitator superfamily (MFS) profile" evidence="6">
    <location>
        <begin position="15"/>
        <end position="456"/>
    </location>
</feature>
<evidence type="ECO:0000256" key="3">
    <source>
        <dbReference type="ARBA" id="ARBA00022989"/>
    </source>
</evidence>
<feature type="transmembrane region" description="Helical" evidence="5">
    <location>
        <begin position="200"/>
        <end position="223"/>
    </location>
</feature>
<dbReference type="PROSITE" id="PS50850">
    <property type="entry name" value="MFS"/>
    <property type="match status" value="1"/>
</dbReference>
<keyword evidence="3 5" id="KW-1133">Transmembrane helix</keyword>
<dbReference type="PANTHER" id="PTHR23501">
    <property type="entry name" value="MAJOR FACILITATOR SUPERFAMILY"/>
    <property type="match status" value="1"/>
</dbReference>
<dbReference type="Pfam" id="PF07690">
    <property type="entry name" value="MFS_1"/>
    <property type="match status" value="1"/>
</dbReference>
<feature type="transmembrane region" description="Helical" evidence="5">
    <location>
        <begin position="428"/>
        <end position="447"/>
    </location>
</feature>
<keyword evidence="8" id="KW-1185">Reference proteome</keyword>
<evidence type="ECO:0000256" key="1">
    <source>
        <dbReference type="ARBA" id="ARBA00004651"/>
    </source>
</evidence>
<feature type="transmembrane region" description="Helical" evidence="5">
    <location>
        <begin position="402"/>
        <end position="422"/>
    </location>
</feature>
<dbReference type="EMBL" id="JBHUKS010000015">
    <property type="protein sequence ID" value="MFD2470000.1"/>
    <property type="molecule type" value="Genomic_DNA"/>
</dbReference>
<dbReference type="SUPFAM" id="SSF103473">
    <property type="entry name" value="MFS general substrate transporter"/>
    <property type="match status" value="1"/>
</dbReference>
<proteinExistence type="predicted"/>
<evidence type="ECO:0000256" key="4">
    <source>
        <dbReference type="ARBA" id="ARBA00023136"/>
    </source>
</evidence>
<evidence type="ECO:0000256" key="5">
    <source>
        <dbReference type="SAM" id="Phobius"/>
    </source>
</evidence>